<dbReference type="PANTHER" id="PTHR46137:SF14">
    <property type="entry name" value="LRAT DOMAIN-CONTAINING PROTEIN"/>
    <property type="match status" value="1"/>
</dbReference>
<organism evidence="2 3">
    <name type="scientific">Eucalyptus globulus</name>
    <name type="common">Tasmanian blue gum</name>
    <dbReference type="NCBI Taxonomy" id="34317"/>
    <lineage>
        <taxon>Eukaryota</taxon>
        <taxon>Viridiplantae</taxon>
        <taxon>Streptophyta</taxon>
        <taxon>Embryophyta</taxon>
        <taxon>Tracheophyta</taxon>
        <taxon>Spermatophyta</taxon>
        <taxon>Magnoliopsida</taxon>
        <taxon>eudicotyledons</taxon>
        <taxon>Gunneridae</taxon>
        <taxon>Pentapetalae</taxon>
        <taxon>rosids</taxon>
        <taxon>malvids</taxon>
        <taxon>Myrtales</taxon>
        <taxon>Myrtaceae</taxon>
        <taxon>Myrtoideae</taxon>
        <taxon>Eucalypteae</taxon>
        <taxon>Eucalyptus</taxon>
    </lineage>
</organism>
<feature type="domain" description="LRAT" evidence="1">
    <location>
        <begin position="32"/>
        <end position="170"/>
    </location>
</feature>
<dbReference type="Pfam" id="PF04970">
    <property type="entry name" value="LRAT"/>
    <property type="match status" value="1"/>
</dbReference>
<protein>
    <recommendedName>
        <fullName evidence="1">LRAT domain-containing protein</fullName>
    </recommendedName>
</protein>
<comment type="caution">
    <text evidence="2">The sequence shown here is derived from an EMBL/GenBank/DDBJ whole genome shotgun (WGS) entry which is preliminary data.</text>
</comment>
<gene>
    <name evidence="2" type="ORF">ACJRO7_032729</name>
</gene>
<reference evidence="2 3" key="1">
    <citation type="submission" date="2024-11" db="EMBL/GenBank/DDBJ databases">
        <title>Chromosome-level genome assembly of Eucalyptus globulus Labill. provides insights into its genome evolution.</title>
        <authorList>
            <person name="Li X."/>
        </authorList>
    </citation>
    <scope>NUCLEOTIDE SEQUENCE [LARGE SCALE GENOMIC DNA]</scope>
    <source>
        <strain evidence="2">CL2024</strain>
        <tissue evidence="2">Fresh tender leaves</tissue>
    </source>
</reference>
<dbReference type="PROSITE" id="PS51934">
    <property type="entry name" value="LRAT"/>
    <property type="match status" value="1"/>
</dbReference>
<accession>A0ABD3JLT2</accession>
<dbReference type="AlphaFoldDB" id="A0ABD3JLT2"/>
<dbReference type="InterPro" id="IPR038765">
    <property type="entry name" value="Papain-like_cys_pep_sf"/>
</dbReference>
<dbReference type="Gene3D" id="3.90.1720.10">
    <property type="entry name" value="endopeptidase domain like (from Nostoc punctiforme)"/>
    <property type="match status" value="1"/>
</dbReference>
<sequence length="173" mass="19708">MMNKIKKDIEDGMKLIWKKVGPKDLKPGDHIYAYKRYGSYGHRGIYVGGGYVIHFTRIESKEAILSLSRVELETRKIGLGVIKTCFDCICRGGEALHSIHYFMYGASRSSFLLKNSRTYSTLSCTRSPEQVVEATYELLKSNGFGKHDLTRNNCEHFATYYQMSVRANVQIAC</sequence>
<evidence type="ECO:0000313" key="2">
    <source>
        <dbReference type="EMBL" id="KAL3728027.1"/>
    </source>
</evidence>
<name>A0ABD3JLT2_EUCGL</name>
<dbReference type="PANTHER" id="PTHR46137">
    <property type="entry name" value="OS05G0310600 PROTEIN"/>
    <property type="match status" value="1"/>
</dbReference>
<evidence type="ECO:0000313" key="3">
    <source>
        <dbReference type="Proteomes" id="UP001634007"/>
    </source>
</evidence>
<dbReference type="EMBL" id="JBJKBG010000008">
    <property type="protein sequence ID" value="KAL3728027.1"/>
    <property type="molecule type" value="Genomic_DNA"/>
</dbReference>
<dbReference type="SUPFAM" id="SSF54001">
    <property type="entry name" value="Cysteine proteinases"/>
    <property type="match status" value="1"/>
</dbReference>
<dbReference type="Proteomes" id="UP001634007">
    <property type="component" value="Unassembled WGS sequence"/>
</dbReference>
<keyword evidence="3" id="KW-1185">Reference proteome</keyword>
<evidence type="ECO:0000259" key="1">
    <source>
        <dbReference type="PROSITE" id="PS51934"/>
    </source>
</evidence>
<dbReference type="InterPro" id="IPR007053">
    <property type="entry name" value="LRAT_dom"/>
</dbReference>
<proteinExistence type="predicted"/>